<feature type="transmembrane region" description="Helical" evidence="1">
    <location>
        <begin position="1101"/>
        <end position="1120"/>
    </location>
</feature>
<dbReference type="OMA" id="GCAMQTP"/>
<dbReference type="SUPFAM" id="SSF81653">
    <property type="entry name" value="Calcium ATPase, transduction domain A"/>
    <property type="match status" value="1"/>
</dbReference>
<protein>
    <recommendedName>
        <fullName evidence="4">Transmembrane protein 94</fullName>
    </recommendedName>
</protein>
<dbReference type="InterPro" id="IPR039720">
    <property type="entry name" value="TMEM94"/>
</dbReference>
<proteinExistence type="predicted"/>
<evidence type="ECO:0000313" key="2">
    <source>
        <dbReference type="EMBL" id="KHN86256.1"/>
    </source>
</evidence>
<dbReference type="EMBL" id="JPKZ01000637">
    <property type="protein sequence ID" value="KHN86256.1"/>
    <property type="molecule type" value="Genomic_DNA"/>
</dbReference>
<dbReference type="SUPFAM" id="SSF81665">
    <property type="entry name" value="Calcium ATPase, transmembrane domain M"/>
    <property type="match status" value="1"/>
</dbReference>
<feature type="transmembrane region" description="Helical" evidence="1">
    <location>
        <begin position="258"/>
        <end position="283"/>
    </location>
</feature>
<feature type="transmembrane region" description="Helical" evidence="1">
    <location>
        <begin position="1048"/>
        <end position="1069"/>
    </location>
</feature>
<feature type="transmembrane region" description="Helical" evidence="1">
    <location>
        <begin position="1214"/>
        <end position="1234"/>
    </location>
</feature>
<evidence type="ECO:0008006" key="4">
    <source>
        <dbReference type="Google" id="ProtNLM"/>
    </source>
</evidence>
<dbReference type="InterPro" id="IPR008250">
    <property type="entry name" value="ATPase_P-typ_transduc_dom_A_sf"/>
</dbReference>
<feature type="transmembrane region" description="Helical" evidence="1">
    <location>
        <begin position="1149"/>
        <end position="1170"/>
    </location>
</feature>
<dbReference type="Gene3D" id="1.20.1110.10">
    <property type="entry name" value="Calcium-transporting ATPase, transmembrane domain"/>
    <property type="match status" value="1"/>
</dbReference>
<sequence length="1299" mass="146478">MRWTTLSSREALSKLYVDAMREVDIERRRLIAECPSISDVGPISEFTIIEALPPLMMAVLILLNVNLADLIVKRRQFEVLNRADEVVNWLRTVAQSKSLSLRYPSTTQPDSECISLQLTIRDGREVNVPWMLLAKGDVILIRPGHCAPCRCICYSGSVLCAGEKIPHVTTNCPDTDAVIPLVPRECAVLEAPLIQHLRDAFMDHRKRRTTLLDVEIRKTMHWAVEHFLLPFAAFATLFLLVMRHWLLFDFTESWLHSVGVFAITLMPLLGPTFPLLCFIIKYWNLACVLGRGRFLGERDFSAYYHTSLSIFAQNPHRPYSTSHLLKSFFAAVSDKMDNLCASSDIVFNLGGLSTAAFIDKKGILSWPNATAEKVFFFRKHVSQGGEVKIVPEILDLTLKRDQPFAVRFDDPNCRDLKRKGTGGGEVKIVPEILDLTLKRDQPFAVRFDDPNWRQYRSCLMPLAENALVNSCILQGLHTRMLDHMLAISERTPRTVAVPNHRCLCYLARLIGLEECALRRFSLTTTKTLGVYKRDCGEVPLPGSSKRRTALENAFLTVTRDAQTLHHHVMSQGTADLLLSACSHVWAGDAVEPLTRVARKRVVDFCQRHCMTGYCSVMTYKTCGCNLSEQMSRRYIDLYFSFGRVSDSHAPVALPRSLSIDAASLPYFYSELPLHNTEQCLNVLLKDQVFCGVVVMQYQAREDVVHLIEQLDNACVRFVYFSKENELRSRVFAEKLGLEAGWNCHISLASKGSDEWEREQFERSVQDSKRNCSSAFESGFARRGSSQWDVLLAPKPTRRPNRFSSIPVISLSDSHVPRRTDSKYAFMSGETTLSDADHAQKPGTIDSPSQYAAVKSDSCFKDSPSKPSLMSWSDEVAPMVLPNKAQLPSGIENIRPHLQNVDNVPLLVNLFSDSDHHTSREMIEIMQDNGEVVLVVGSSLNYHNGRIFSKGNCSICIEPQRPAVCCYEFNKAVTSNLQATHLASRLMGICTNIILPSDVSLDLIALISECRYRLRLSRSAMSFFLQSSFSLYLLQFFSLFPFAPSMLTAFQMFLLACVYVPVVTFAITALGGQGNDCIDQISQKNTGDVAWKAMRRMSISVLVVYLPNVSFVAVVYVALVMTGTTTLKTSSTNSIISWSPDDVVHTARHVAAFLYTVLLCVISAQFVYVRHNAWNRCPLRNKAWVIACVVTIVLQAAYTAFALESFALLREYCSPIFLLTAVIWVMLAFTINELYKLRQIKLYARDQRRRKLCFNTKLDTDASSIVHSEDFLTTLSAPLLAHQTLKKWPSRMHEESKFPL</sequence>
<dbReference type="InterPro" id="IPR023298">
    <property type="entry name" value="ATPase_P-typ_TM_dom_sf"/>
</dbReference>
<keyword evidence="1" id="KW-1133">Transmembrane helix</keyword>
<dbReference type="PANTHER" id="PTHR13219:SF6">
    <property type="entry name" value="TRANSMEMBRANE PROTEIN 94"/>
    <property type="match status" value="1"/>
</dbReference>
<dbReference type="PANTHER" id="PTHR13219">
    <property type="entry name" value="TRANSMEMBRANE PROTEIN 94"/>
    <property type="match status" value="1"/>
</dbReference>
<feature type="transmembrane region" description="Helical" evidence="1">
    <location>
        <begin position="51"/>
        <end position="72"/>
    </location>
</feature>
<evidence type="ECO:0000313" key="3">
    <source>
        <dbReference type="Proteomes" id="UP000031036"/>
    </source>
</evidence>
<name>A0A0B2VRW7_TOXCA</name>
<feature type="transmembrane region" description="Helical" evidence="1">
    <location>
        <begin position="1182"/>
        <end position="1202"/>
    </location>
</feature>
<feature type="transmembrane region" description="Helical" evidence="1">
    <location>
        <begin position="227"/>
        <end position="246"/>
    </location>
</feature>
<dbReference type="OrthoDB" id="5568754at2759"/>
<keyword evidence="3" id="KW-1185">Reference proteome</keyword>
<dbReference type="Proteomes" id="UP000031036">
    <property type="component" value="Unassembled WGS sequence"/>
</dbReference>
<comment type="caution">
    <text evidence="2">The sequence shown here is derived from an EMBL/GenBank/DDBJ whole genome shotgun (WGS) entry which is preliminary data.</text>
</comment>
<gene>
    <name evidence="2" type="ORF">Tcan_16473</name>
</gene>
<feature type="transmembrane region" description="Helical" evidence="1">
    <location>
        <begin position="1022"/>
        <end position="1042"/>
    </location>
</feature>
<dbReference type="STRING" id="6265.A0A0B2VRW7"/>
<evidence type="ECO:0000256" key="1">
    <source>
        <dbReference type="SAM" id="Phobius"/>
    </source>
</evidence>
<accession>A0A0B2VRW7</accession>
<keyword evidence="1" id="KW-0812">Transmembrane</keyword>
<keyword evidence="1" id="KW-0472">Membrane</keyword>
<organism evidence="2 3">
    <name type="scientific">Toxocara canis</name>
    <name type="common">Canine roundworm</name>
    <dbReference type="NCBI Taxonomy" id="6265"/>
    <lineage>
        <taxon>Eukaryota</taxon>
        <taxon>Metazoa</taxon>
        <taxon>Ecdysozoa</taxon>
        <taxon>Nematoda</taxon>
        <taxon>Chromadorea</taxon>
        <taxon>Rhabditida</taxon>
        <taxon>Spirurina</taxon>
        <taxon>Ascaridomorpha</taxon>
        <taxon>Ascaridoidea</taxon>
        <taxon>Toxocaridae</taxon>
        <taxon>Toxocara</taxon>
    </lineage>
</organism>
<reference evidence="2 3" key="1">
    <citation type="submission" date="2014-11" db="EMBL/GenBank/DDBJ databases">
        <title>Genetic blueprint of the zoonotic pathogen Toxocara canis.</title>
        <authorList>
            <person name="Zhu X.-Q."/>
            <person name="Korhonen P.K."/>
            <person name="Cai H."/>
            <person name="Young N.D."/>
            <person name="Nejsum P."/>
            <person name="von Samson-Himmelstjerna G."/>
            <person name="Boag P.R."/>
            <person name="Tan P."/>
            <person name="Li Q."/>
            <person name="Min J."/>
            <person name="Yang Y."/>
            <person name="Wang X."/>
            <person name="Fang X."/>
            <person name="Hall R.S."/>
            <person name="Hofmann A."/>
            <person name="Sternberg P.W."/>
            <person name="Jex A.R."/>
            <person name="Gasser R.B."/>
        </authorList>
    </citation>
    <scope>NUCLEOTIDE SEQUENCE [LARGE SCALE GENOMIC DNA]</scope>
    <source>
        <strain evidence="2">PN_DK_2014</strain>
    </source>
</reference>